<dbReference type="RefSeq" id="WP_168152656.1">
    <property type="nucleotide sequence ID" value="NZ_JAAWVT010000007.1"/>
</dbReference>
<gene>
    <name evidence="2" type="ORF">HED64_14090</name>
</gene>
<protein>
    <submittedName>
        <fullName evidence="2">Uncharacterized protein</fullName>
    </submittedName>
</protein>
<comment type="caution">
    <text evidence="2">The sequence shown here is derived from an EMBL/GenBank/DDBJ whole genome shotgun (WGS) entry which is preliminary data.</text>
</comment>
<dbReference type="EMBL" id="JAAWVT010000007">
    <property type="protein sequence ID" value="NKG21830.1"/>
    <property type="molecule type" value="Genomic_DNA"/>
</dbReference>
<reference evidence="2 3" key="1">
    <citation type="submission" date="2020-04" db="EMBL/GenBank/DDBJ databases">
        <title>Paeniglutamicibacter sp. ANT13_2, a novel actinomycete isolated from sediment in Antarctica.</title>
        <authorList>
            <person name="Sakdapetsiri C."/>
            <person name="Pinyakong O."/>
        </authorList>
    </citation>
    <scope>NUCLEOTIDE SEQUENCE [LARGE SCALE GENOMIC DNA]</scope>
    <source>
        <strain evidence="2 3">ANT13_2</strain>
    </source>
</reference>
<sequence length="139" mass="15232">MTLRKSIDNNYVGCSRNKKSDLTSGGLRMEIAENGVETPSMANVLHSFPREIMQIVISIALVVVSISVAHLLLSSSKRQDANSPRVKWTIAGLFIAFCVLLGISDQFDSRLLNILILVVIPAICTVLWHVVSAKKPRSS</sequence>
<keyword evidence="1" id="KW-0812">Transmembrane</keyword>
<keyword evidence="1" id="KW-1133">Transmembrane helix</keyword>
<feature type="transmembrane region" description="Helical" evidence="1">
    <location>
        <begin position="85"/>
        <end position="104"/>
    </location>
</feature>
<organism evidence="2 3">
    <name type="scientific">Paeniglutamicibacter terrestris</name>
    <dbReference type="NCBI Taxonomy" id="2723403"/>
    <lineage>
        <taxon>Bacteria</taxon>
        <taxon>Bacillati</taxon>
        <taxon>Actinomycetota</taxon>
        <taxon>Actinomycetes</taxon>
        <taxon>Micrococcales</taxon>
        <taxon>Micrococcaceae</taxon>
        <taxon>Paeniglutamicibacter</taxon>
    </lineage>
</organism>
<feature type="transmembrane region" description="Helical" evidence="1">
    <location>
        <begin position="52"/>
        <end position="73"/>
    </location>
</feature>
<accession>A0ABX1G8G6</accession>
<evidence type="ECO:0000313" key="2">
    <source>
        <dbReference type="EMBL" id="NKG21830.1"/>
    </source>
</evidence>
<name>A0ABX1G8G6_9MICC</name>
<proteinExistence type="predicted"/>
<evidence type="ECO:0000256" key="1">
    <source>
        <dbReference type="SAM" id="Phobius"/>
    </source>
</evidence>
<keyword evidence="1" id="KW-0472">Membrane</keyword>
<evidence type="ECO:0000313" key="3">
    <source>
        <dbReference type="Proteomes" id="UP000746595"/>
    </source>
</evidence>
<feature type="transmembrane region" description="Helical" evidence="1">
    <location>
        <begin position="110"/>
        <end position="131"/>
    </location>
</feature>
<dbReference type="Proteomes" id="UP000746595">
    <property type="component" value="Unassembled WGS sequence"/>
</dbReference>
<keyword evidence="3" id="KW-1185">Reference proteome</keyword>